<accession>A0A0L6U5H1</accession>
<comment type="caution">
    <text evidence="1">The sequence shown here is derived from an EMBL/GenBank/DDBJ whole genome shotgun (WGS) entry which is preliminary data.</text>
</comment>
<organism evidence="1 2">
    <name type="scientific">Acetobacterium bakii</name>
    <dbReference type="NCBI Taxonomy" id="52689"/>
    <lineage>
        <taxon>Bacteria</taxon>
        <taxon>Bacillati</taxon>
        <taxon>Bacillota</taxon>
        <taxon>Clostridia</taxon>
        <taxon>Eubacteriales</taxon>
        <taxon>Eubacteriaceae</taxon>
        <taxon>Acetobacterium</taxon>
    </lineage>
</organism>
<dbReference type="STRING" id="52689.AKG39_02465"/>
<reference evidence="2" key="1">
    <citation type="submission" date="2015-07" db="EMBL/GenBank/DDBJ databases">
        <title>Draft genome sequence of Acetobacterium bakii DSM 8293, a potential psychrophilic chemical producer through syngas fermentation.</title>
        <authorList>
            <person name="Song Y."/>
            <person name="Hwang S."/>
            <person name="Cho B.-K."/>
        </authorList>
    </citation>
    <scope>NUCLEOTIDE SEQUENCE [LARGE SCALE GENOMIC DNA]</scope>
    <source>
        <strain evidence="2">DSM 8239</strain>
    </source>
</reference>
<dbReference type="EMBL" id="LGYO01000007">
    <property type="protein sequence ID" value="KNZ43040.1"/>
    <property type="molecule type" value="Genomic_DNA"/>
</dbReference>
<gene>
    <name evidence="1" type="ORF">AKG39_02465</name>
</gene>
<proteinExistence type="predicted"/>
<dbReference type="Proteomes" id="UP000036873">
    <property type="component" value="Unassembled WGS sequence"/>
</dbReference>
<dbReference type="OrthoDB" id="1761271at2"/>
<protein>
    <submittedName>
        <fullName evidence="1">Uncharacterized protein</fullName>
    </submittedName>
</protein>
<dbReference type="RefSeq" id="WP_050738776.1">
    <property type="nucleotide sequence ID" value="NZ_LGYO01000007.1"/>
</dbReference>
<keyword evidence="2" id="KW-1185">Reference proteome</keyword>
<sequence length="682" mass="79746">MKKPCEKCKKPIGFLERTHKIENEKLNIKYESLCNDCNGIIKNGIGKIDDMYQWMMSNLNKNKDVQKNGVTSVDIDLLILLAVEALFSVEPNYFEPKTTLNQTIIRGDENRGIDKQKDIVRTIYKLLLYGFEQNLTVLGLQTTRNFMAYMIQNEIYLEEVEMNCGESDEPIKANLFISRRGLIIETIEVRKLVYIPIPKETLIDYQVAASEIINEITLKNVCYPWDAMKSVVITLMSEKAMLSVANALDRFNQKTGKLQDKVKKDGLEYFNDRVMEDIKKLKPDELIEAIHLDCLLLCIVKNLKSQKMFSMEALFDPKGTTIELLWAYYRQNLRNMGIDNNDKIVTYLLKNCLYTEGFSIKHGNKPSDKGWGFFTTKGYIIYFRRSRQIFFIYTETFPNALYHPCNRVTYDNKQYLQLIMNNGHTSGDEYHDLDELIFYSDEPETIAQMERFFERHNLYYQMERFLKKQKEIQGKREKHLEVRRIVNHIFADFGYLPYCIYDEWYVIQKELQESDLLLGKIIETGGGLRKNYTLGKINYAPKIIEAFNQASIDLQESLDIKEESVAKAILWVSLKDAVTETLSEEWVRIAGNILEEGDNALSAFFRYVNLKKIEPDKVYYMGLFIYHLMDRSILPSDNFLDNYEGAVRIFLECRRVVEEPKYEGTIVPIDELLEEVFPETAE</sequence>
<dbReference type="AlphaFoldDB" id="A0A0L6U5H1"/>
<dbReference type="PATRIC" id="fig|52689.4.peg.3412"/>
<evidence type="ECO:0000313" key="2">
    <source>
        <dbReference type="Proteomes" id="UP000036873"/>
    </source>
</evidence>
<name>A0A0L6U5H1_9FIRM</name>
<evidence type="ECO:0000313" key="1">
    <source>
        <dbReference type="EMBL" id="KNZ43040.1"/>
    </source>
</evidence>